<proteinExistence type="predicted"/>
<dbReference type="RefSeq" id="WP_130348566.1">
    <property type="nucleotide sequence ID" value="NZ_SGWQ01000017.1"/>
</dbReference>
<dbReference type="Proteomes" id="UP000294257">
    <property type="component" value="Unassembled WGS sequence"/>
</dbReference>
<dbReference type="EMBL" id="SGWQ01000017">
    <property type="protein sequence ID" value="RZS30332.1"/>
    <property type="molecule type" value="Genomic_DNA"/>
</dbReference>
<reference evidence="1 2" key="1">
    <citation type="submission" date="2019-02" db="EMBL/GenBank/DDBJ databases">
        <title>Genomic Encyclopedia of Type Strains, Phase IV (KMG-IV): sequencing the most valuable type-strain genomes for metagenomic binning, comparative biology and taxonomic classification.</title>
        <authorList>
            <person name="Goeker M."/>
        </authorList>
    </citation>
    <scope>NUCLEOTIDE SEQUENCE [LARGE SCALE GENOMIC DNA]</scope>
    <source>
        <strain evidence="1 2">DSM 101727</strain>
    </source>
</reference>
<evidence type="ECO:0000313" key="2">
    <source>
        <dbReference type="Proteomes" id="UP000294257"/>
    </source>
</evidence>
<organism evidence="1 2">
    <name type="scientific">Herbihabitans rhizosphaerae</name>
    <dbReference type="NCBI Taxonomy" id="1872711"/>
    <lineage>
        <taxon>Bacteria</taxon>
        <taxon>Bacillati</taxon>
        <taxon>Actinomycetota</taxon>
        <taxon>Actinomycetes</taxon>
        <taxon>Pseudonocardiales</taxon>
        <taxon>Pseudonocardiaceae</taxon>
        <taxon>Herbihabitans</taxon>
    </lineage>
</organism>
<keyword evidence="2" id="KW-1185">Reference proteome</keyword>
<comment type="caution">
    <text evidence="1">The sequence shown here is derived from an EMBL/GenBank/DDBJ whole genome shotgun (WGS) entry which is preliminary data.</text>
</comment>
<dbReference type="AlphaFoldDB" id="A0A4V2ERC1"/>
<dbReference type="OrthoDB" id="3785877at2"/>
<evidence type="ECO:0000313" key="1">
    <source>
        <dbReference type="EMBL" id="RZS30332.1"/>
    </source>
</evidence>
<accession>A0A4V2ERC1</accession>
<name>A0A4V2ERC1_9PSEU</name>
<sequence>MTGSAVYDAGMLIALAKGDNAAEREHWKACQGLRPIVPGPVLGQVWRGARQHSRLSFALRRCDVRTAYSEADYKRVGEMLGEVALGPRKRPDVVDALVAYTAVACEPAIVLTSDPGDIEAYLATLRKARTMLVPV</sequence>
<gene>
    <name evidence="1" type="ORF">EV193_11728</name>
</gene>
<dbReference type="Gene3D" id="3.40.50.1010">
    <property type="entry name" value="5'-nuclease"/>
    <property type="match status" value="1"/>
</dbReference>
<protein>
    <recommendedName>
        <fullName evidence="3">PIN domain-containing protein</fullName>
    </recommendedName>
</protein>
<evidence type="ECO:0008006" key="3">
    <source>
        <dbReference type="Google" id="ProtNLM"/>
    </source>
</evidence>